<evidence type="ECO:0000313" key="1">
    <source>
        <dbReference type="EMBL" id="MDR6226096.1"/>
    </source>
</evidence>
<dbReference type="RefSeq" id="WP_309865534.1">
    <property type="nucleotide sequence ID" value="NZ_JAVDQG010000004.1"/>
</dbReference>
<comment type="caution">
    <text evidence="1">The sequence shown here is derived from an EMBL/GenBank/DDBJ whole genome shotgun (WGS) entry which is preliminary data.</text>
</comment>
<name>A0ABU1IMT6_9BACL</name>
<evidence type="ECO:0000313" key="2">
    <source>
        <dbReference type="Proteomes" id="UP001185012"/>
    </source>
</evidence>
<evidence type="ECO:0008006" key="3">
    <source>
        <dbReference type="Google" id="ProtNLM"/>
    </source>
</evidence>
<protein>
    <recommendedName>
        <fullName evidence="3">Secreted protein</fullName>
    </recommendedName>
</protein>
<gene>
    <name evidence="1" type="ORF">JOE21_002102</name>
</gene>
<reference evidence="1 2" key="1">
    <citation type="submission" date="2023-07" db="EMBL/GenBank/DDBJ databases">
        <title>Genomic Encyclopedia of Type Strains, Phase IV (KMG-IV): sequencing the most valuable type-strain genomes for metagenomic binning, comparative biology and taxonomic classification.</title>
        <authorList>
            <person name="Goeker M."/>
        </authorList>
    </citation>
    <scope>NUCLEOTIDE SEQUENCE [LARGE SCALE GENOMIC DNA]</scope>
    <source>
        <strain evidence="1 2">DSM 45903</strain>
    </source>
</reference>
<dbReference type="Proteomes" id="UP001185012">
    <property type="component" value="Unassembled WGS sequence"/>
</dbReference>
<dbReference type="EMBL" id="JAVDQG010000004">
    <property type="protein sequence ID" value="MDR6226096.1"/>
    <property type="molecule type" value="Genomic_DNA"/>
</dbReference>
<organism evidence="1 2">
    <name type="scientific">Desmospora profundinema</name>
    <dbReference type="NCBI Taxonomy" id="1571184"/>
    <lineage>
        <taxon>Bacteria</taxon>
        <taxon>Bacillati</taxon>
        <taxon>Bacillota</taxon>
        <taxon>Bacilli</taxon>
        <taxon>Bacillales</taxon>
        <taxon>Thermoactinomycetaceae</taxon>
        <taxon>Desmospora</taxon>
    </lineage>
</organism>
<sequence>MSAWRVLSPLGMLGYGYPLSSLRAGLKRNPHVIAVDAGSTRGPHRLDHSILWYPHTGTRGFCFPSTDCPPIGECSLTHGS</sequence>
<proteinExistence type="predicted"/>
<accession>A0ABU1IMT6</accession>
<keyword evidence="2" id="KW-1185">Reference proteome</keyword>